<dbReference type="EMBL" id="JAUUTY010000001">
    <property type="protein sequence ID" value="KAK1697001.1"/>
    <property type="molecule type" value="Genomic_DNA"/>
</dbReference>
<keyword evidence="1" id="KW-0863">Zinc-finger</keyword>
<dbReference type="InterPro" id="IPR036875">
    <property type="entry name" value="Znf_CCHC_sf"/>
</dbReference>
<dbReference type="Gene3D" id="4.10.60.10">
    <property type="entry name" value="Zinc finger, CCHC-type"/>
    <property type="match status" value="1"/>
</dbReference>
<keyword evidence="5" id="KW-1185">Reference proteome</keyword>
<dbReference type="PROSITE" id="PS50158">
    <property type="entry name" value="ZF_CCHC"/>
    <property type="match status" value="1"/>
</dbReference>
<sequence>MVKVGETSAPVVETVGPALYPRLDRKDYGLWALNMEVAMEAAEIWEAVDPGGDDYVKGGAKYTKDRKALTAIYSVVPKDVMQHLVGKKSAKDAWETIKTLHQGHARVREAHLQTLTKSYEDLKMEESETVDQFAARFFTLINAVRGYGERLDEVKNIRRFKAHDERIRLSFNDPDQKKQGGSTSRSNGKEKQRPAKKYIAEQEEDDESPPRRKFDIKKVRCHNCGKLGHFKSDCREPPKERAFMAQQGDGGPMMLMLEECEQMDKEELAPPVPAMEIVTLVEEKVYLHDKRGTKTGGNVWCLDTGASNHMTGDKSLFSELDLSVGGTVRFGDGSTVDIAGRGNVLLEMQYGGPKSHFFPNTSKTLAMSSSSSVGMASPLPTQGTAEKLTRENFLLWETQVLPAVRGARLMGFLDGTNKAPSEKITVDNSDGKGQIEVSNPDYENWVQTDQQVLHYLLASLSKEILVSCIGMRTASTVWLAIKSMFAAKSRTRIANLRVRLANTKKEGKTTAQYFAAVKAITDELAAAGRPMEEDEVVEYLLAGLDDPYNPLFAAIGANPDHKVTVADLYAQLDSYDNHMRLLIGTDGDVGKSSANAASRGRGGGGRRGGRGANRGRGGGRGYGRGQGRHQDQGGRGRGRHGGGNKGGKDRDLICQICDKPGHPAWRCWHRYSDDEEEEEEKGANVASYGVDTNWYGDSGATDHITGELDKLTMKEKYKGRDQIHAANGQESKKSSITLYKIH</sequence>
<dbReference type="Pfam" id="PF22936">
    <property type="entry name" value="Pol_BBD"/>
    <property type="match status" value="1"/>
</dbReference>
<evidence type="ECO:0000313" key="4">
    <source>
        <dbReference type="EMBL" id="KAK1697001.1"/>
    </source>
</evidence>
<dbReference type="PANTHER" id="PTHR47481:SF31">
    <property type="entry name" value="OS01G0873500 PROTEIN"/>
    <property type="match status" value="1"/>
</dbReference>
<proteinExistence type="predicted"/>
<feature type="compositionally biased region" description="Basic and acidic residues" evidence="2">
    <location>
        <begin position="168"/>
        <end position="178"/>
    </location>
</feature>
<feature type="region of interest" description="Disordered" evidence="2">
    <location>
        <begin position="168"/>
        <end position="212"/>
    </location>
</feature>
<dbReference type="InterPro" id="IPR054722">
    <property type="entry name" value="PolX-like_BBD"/>
</dbReference>
<name>A0AAD8U188_LOLMU</name>
<gene>
    <name evidence="4" type="ORF">QYE76_013698</name>
</gene>
<organism evidence="4 5">
    <name type="scientific">Lolium multiflorum</name>
    <name type="common">Italian ryegrass</name>
    <name type="synonym">Lolium perenne subsp. multiflorum</name>
    <dbReference type="NCBI Taxonomy" id="4521"/>
    <lineage>
        <taxon>Eukaryota</taxon>
        <taxon>Viridiplantae</taxon>
        <taxon>Streptophyta</taxon>
        <taxon>Embryophyta</taxon>
        <taxon>Tracheophyta</taxon>
        <taxon>Spermatophyta</taxon>
        <taxon>Magnoliopsida</taxon>
        <taxon>Liliopsida</taxon>
        <taxon>Poales</taxon>
        <taxon>Poaceae</taxon>
        <taxon>BOP clade</taxon>
        <taxon>Pooideae</taxon>
        <taxon>Poodae</taxon>
        <taxon>Poeae</taxon>
        <taxon>Poeae Chloroplast Group 2 (Poeae type)</taxon>
        <taxon>Loliodinae</taxon>
        <taxon>Loliinae</taxon>
        <taxon>Lolium</taxon>
    </lineage>
</organism>
<evidence type="ECO:0000313" key="5">
    <source>
        <dbReference type="Proteomes" id="UP001231189"/>
    </source>
</evidence>
<feature type="domain" description="CCHC-type" evidence="3">
    <location>
        <begin position="220"/>
        <end position="236"/>
    </location>
</feature>
<dbReference type="Pfam" id="PF14223">
    <property type="entry name" value="Retrotran_gag_2"/>
    <property type="match status" value="2"/>
</dbReference>
<dbReference type="Proteomes" id="UP001231189">
    <property type="component" value="Unassembled WGS sequence"/>
</dbReference>
<feature type="region of interest" description="Disordered" evidence="2">
    <location>
        <begin position="586"/>
        <end position="650"/>
    </location>
</feature>
<dbReference type="SMART" id="SM00343">
    <property type="entry name" value="ZnF_C2HC"/>
    <property type="match status" value="2"/>
</dbReference>
<keyword evidence="1" id="KW-0479">Metal-binding</keyword>
<dbReference type="InterPro" id="IPR001878">
    <property type="entry name" value="Znf_CCHC"/>
</dbReference>
<dbReference type="SUPFAM" id="SSF57756">
    <property type="entry name" value="Retrovirus zinc finger-like domains"/>
    <property type="match status" value="1"/>
</dbReference>
<dbReference type="PANTHER" id="PTHR47481">
    <property type="match status" value="1"/>
</dbReference>
<dbReference type="Pfam" id="PF00098">
    <property type="entry name" value="zf-CCHC"/>
    <property type="match status" value="1"/>
</dbReference>
<dbReference type="GO" id="GO:0008270">
    <property type="term" value="F:zinc ion binding"/>
    <property type="evidence" value="ECO:0007669"/>
    <property type="project" value="UniProtKB-KW"/>
</dbReference>
<evidence type="ECO:0000259" key="3">
    <source>
        <dbReference type="PROSITE" id="PS50158"/>
    </source>
</evidence>
<evidence type="ECO:0000256" key="1">
    <source>
        <dbReference type="PROSITE-ProRule" id="PRU00047"/>
    </source>
</evidence>
<feature type="compositionally biased region" description="Gly residues" evidence="2">
    <location>
        <begin position="600"/>
        <end position="625"/>
    </location>
</feature>
<reference evidence="4" key="1">
    <citation type="submission" date="2023-07" db="EMBL/GenBank/DDBJ databases">
        <title>A chromosome-level genome assembly of Lolium multiflorum.</title>
        <authorList>
            <person name="Chen Y."/>
            <person name="Copetti D."/>
            <person name="Kolliker R."/>
            <person name="Studer B."/>
        </authorList>
    </citation>
    <scope>NUCLEOTIDE SEQUENCE</scope>
    <source>
        <strain evidence="4">02402/16</strain>
        <tissue evidence="4">Leaf</tissue>
    </source>
</reference>
<evidence type="ECO:0000256" key="2">
    <source>
        <dbReference type="SAM" id="MobiDB-lite"/>
    </source>
</evidence>
<feature type="region of interest" description="Disordered" evidence="2">
    <location>
        <begin position="722"/>
        <end position="742"/>
    </location>
</feature>
<protein>
    <recommendedName>
        <fullName evidence="3">CCHC-type domain-containing protein</fullName>
    </recommendedName>
</protein>
<dbReference type="AlphaFoldDB" id="A0AAD8U188"/>
<comment type="caution">
    <text evidence="4">The sequence shown here is derived from an EMBL/GenBank/DDBJ whole genome shotgun (WGS) entry which is preliminary data.</text>
</comment>
<accession>A0AAD8U188</accession>
<dbReference type="GO" id="GO:0003676">
    <property type="term" value="F:nucleic acid binding"/>
    <property type="evidence" value="ECO:0007669"/>
    <property type="project" value="InterPro"/>
</dbReference>
<keyword evidence="1" id="KW-0862">Zinc</keyword>